<dbReference type="PROSITE" id="PS00658">
    <property type="entry name" value="FORK_HEAD_2"/>
    <property type="match status" value="1"/>
</dbReference>
<dbReference type="GO" id="GO:0060962">
    <property type="term" value="P:regulation of ribosomal protein gene transcription by RNA polymerase II"/>
    <property type="evidence" value="ECO:0007669"/>
    <property type="project" value="InterPro"/>
</dbReference>
<dbReference type="Gene3D" id="1.10.10.10">
    <property type="entry name" value="Winged helix-like DNA-binding domain superfamily/Winged helix DNA-binding domain"/>
    <property type="match status" value="1"/>
</dbReference>
<evidence type="ECO:0000256" key="4">
    <source>
        <dbReference type="SAM" id="MobiDB-lite"/>
    </source>
</evidence>
<feature type="compositionally biased region" description="Low complexity" evidence="4">
    <location>
        <begin position="1082"/>
        <end position="1091"/>
    </location>
</feature>
<feature type="compositionally biased region" description="Basic residues" evidence="4">
    <location>
        <begin position="719"/>
        <end position="729"/>
    </location>
</feature>
<evidence type="ECO:0000256" key="2">
    <source>
        <dbReference type="ARBA" id="ARBA00023242"/>
    </source>
</evidence>
<evidence type="ECO:0000259" key="5">
    <source>
        <dbReference type="PROSITE" id="PS50006"/>
    </source>
</evidence>
<dbReference type="EMBL" id="ML978075">
    <property type="protein sequence ID" value="KAF2011054.1"/>
    <property type="molecule type" value="Genomic_DNA"/>
</dbReference>
<dbReference type="SMART" id="SM00339">
    <property type="entry name" value="FH"/>
    <property type="match status" value="1"/>
</dbReference>
<feature type="domain" description="FHA" evidence="5">
    <location>
        <begin position="387"/>
        <end position="433"/>
    </location>
</feature>
<dbReference type="InterPro" id="IPR001766">
    <property type="entry name" value="Fork_head_dom"/>
</dbReference>
<feature type="region of interest" description="Disordered" evidence="4">
    <location>
        <begin position="896"/>
        <end position="1033"/>
    </location>
</feature>
<feature type="compositionally biased region" description="Polar residues" evidence="4">
    <location>
        <begin position="1277"/>
        <end position="1334"/>
    </location>
</feature>
<feature type="compositionally biased region" description="Basic residues" evidence="4">
    <location>
        <begin position="548"/>
        <end position="569"/>
    </location>
</feature>
<dbReference type="CDD" id="cd00059">
    <property type="entry name" value="FH_FOX"/>
    <property type="match status" value="1"/>
</dbReference>
<feature type="region of interest" description="Disordered" evidence="4">
    <location>
        <begin position="1082"/>
        <end position="1118"/>
    </location>
</feature>
<feature type="compositionally biased region" description="Basic and acidic residues" evidence="4">
    <location>
        <begin position="1"/>
        <end position="22"/>
    </location>
</feature>
<keyword evidence="2 3" id="KW-0539">Nucleus</keyword>
<reference evidence="7" key="1">
    <citation type="journal article" date="2020" name="Stud. Mycol.">
        <title>101 Dothideomycetes genomes: a test case for predicting lifestyles and emergence of pathogens.</title>
        <authorList>
            <person name="Haridas S."/>
            <person name="Albert R."/>
            <person name="Binder M."/>
            <person name="Bloem J."/>
            <person name="Labutti K."/>
            <person name="Salamov A."/>
            <person name="Andreopoulos B."/>
            <person name="Baker S."/>
            <person name="Barry K."/>
            <person name="Bills G."/>
            <person name="Bluhm B."/>
            <person name="Cannon C."/>
            <person name="Castanera R."/>
            <person name="Culley D."/>
            <person name="Daum C."/>
            <person name="Ezra D."/>
            <person name="Gonzalez J."/>
            <person name="Henrissat B."/>
            <person name="Kuo A."/>
            <person name="Liang C."/>
            <person name="Lipzen A."/>
            <person name="Lutzoni F."/>
            <person name="Magnuson J."/>
            <person name="Mondo S."/>
            <person name="Nolan M."/>
            <person name="Ohm R."/>
            <person name="Pangilinan J."/>
            <person name="Park H.-J."/>
            <person name="Ramirez L."/>
            <person name="Alfaro M."/>
            <person name="Sun H."/>
            <person name="Tritt A."/>
            <person name="Yoshinaga Y."/>
            <person name="Zwiers L.-H."/>
            <person name="Turgeon B."/>
            <person name="Goodwin S."/>
            <person name="Spatafora J."/>
            <person name="Crous P."/>
            <person name="Grigoriev I."/>
        </authorList>
    </citation>
    <scope>NUCLEOTIDE SEQUENCE</scope>
    <source>
        <strain evidence="7">CBS 175.79</strain>
    </source>
</reference>
<keyword evidence="8" id="KW-1185">Reference proteome</keyword>
<feature type="compositionally biased region" description="Acidic residues" evidence="4">
    <location>
        <begin position="489"/>
        <end position="499"/>
    </location>
</feature>
<dbReference type="GO" id="GO:0003700">
    <property type="term" value="F:DNA-binding transcription factor activity"/>
    <property type="evidence" value="ECO:0007669"/>
    <property type="project" value="InterPro"/>
</dbReference>
<dbReference type="PANTHER" id="PTHR21712:SF29">
    <property type="entry name" value="PRE-RRNA-PROCESSING PROTEIN FHL1"/>
    <property type="match status" value="1"/>
</dbReference>
<dbReference type="Pfam" id="PF00498">
    <property type="entry name" value="FHA"/>
    <property type="match status" value="1"/>
</dbReference>
<feature type="compositionally biased region" description="Basic and acidic residues" evidence="4">
    <location>
        <begin position="636"/>
        <end position="651"/>
    </location>
</feature>
<dbReference type="InterPro" id="IPR000253">
    <property type="entry name" value="FHA_dom"/>
</dbReference>
<proteinExistence type="predicted"/>
<dbReference type="SUPFAM" id="SSF46785">
    <property type="entry name" value="Winged helix' DNA-binding domain"/>
    <property type="match status" value="1"/>
</dbReference>
<feature type="compositionally biased region" description="Basic residues" evidence="4">
    <location>
        <begin position="289"/>
        <end position="299"/>
    </location>
</feature>
<feature type="region of interest" description="Disordered" evidence="4">
    <location>
        <begin position="1"/>
        <end position="25"/>
    </location>
</feature>
<feature type="compositionally biased region" description="Basic and acidic residues" evidence="4">
    <location>
        <begin position="614"/>
        <end position="626"/>
    </location>
</feature>
<dbReference type="RefSeq" id="XP_033379393.1">
    <property type="nucleotide sequence ID" value="XM_033531324.1"/>
</dbReference>
<feature type="region of interest" description="Disordered" evidence="4">
    <location>
        <begin position="274"/>
        <end position="306"/>
    </location>
</feature>
<dbReference type="InterPro" id="IPR036390">
    <property type="entry name" value="WH_DNA-bd_sf"/>
</dbReference>
<feature type="compositionally biased region" description="Low complexity" evidence="4">
    <location>
        <begin position="1239"/>
        <end position="1274"/>
    </location>
</feature>
<dbReference type="PROSITE" id="PS50006">
    <property type="entry name" value="FHA_DOMAIN"/>
    <property type="match status" value="1"/>
</dbReference>
<dbReference type="Proteomes" id="UP000799778">
    <property type="component" value="Unassembled WGS sequence"/>
</dbReference>
<feature type="domain" description="Fork-head" evidence="6">
    <location>
        <begin position="817"/>
        <end position="905"/>
    </location>
</feature>
<feature type="compositionally biased region" description="Polar residues" evidence="4">
    <location>
        <begin position="323"/>
        <end position="338"/>
    </location>
</feature>
<name>A0A6A5XF99_9PLEO</name>
<feature type="compositionally biased region" description="Basic and acidic residues" evidence="4">
    <location>
        <begin position="1393"/>
        <end position="1402"/>
    </location>
</feature>
<dbReference type="PANTHER" id="PTHR21712">
    <property type="entry name" value="PRE-RRNA-PROCESSING PROTEIN FHL1"/>
    <property type="match status" value="1"/>
</dbReference>
<feature type="compositionally biased region" description="Basic and acidic residues" evidence="4">
    <location>
        <begin position="774"/>
        <end position="791"/>
    </location>
</feature>
<evidence type="ECO:0000313" key="8">
    <source>
        <dbReference type="Proteomes" id="UP000799778"/>
    </source>
</evidence>
<feature type="region of interest" description="Disordered" evidence="4">
    <location>
        <begin position="322"/>
        <end position="345"/>
    </location>
</feature>
<dbReference type="GeneID" id="54288721"/>
<evidence type="ECO:0000259" key="6">
    <source>
        <dbReference type="PROSITE" id="PS50039"/>
    </source>
</evidence>
<dbReference type="GO" id="GO:0005634">
    <property type="term" value="C:nucleus"/>
    <property type="evidence" value="ECO:0007669"/>
    <property type="project" value="UniProtKB-SubCell"/>
</dbReference>
<feature type="compositionally biased region" description="Basic and acidic residues" evidence="4">
    <location>
        <begin position="702"/>
        <end position="717"/>
    </location>
</feature>
<dbReference type="SUPFAM" id="SSF49879">
    <property type="entry name" value="SMAD/FHA domain"/>
    <property type="match status" value="1"/>
</dbReference>
<feature type="compositionally biased region" description="Polar residues" evidence="4">
    <location>
        <begin position="1359"/>
        <end position="1378"/>
    </location>
</feature>
<evidence type="ECO:0000313" key="7">
    <source>
        <dbReference type="EMBL" id="KAF2011054.1"/>
    </source>
</evidence>
<feature type="compositionally biased region" description="Acidic residues" evidence="4">
    <location>
        <begin position="519"/>
        <end position="543"/>
    </location>
</feature>
<accession>A0A6A5XF99</accession>
<evidence type="ECO:0008006" key="9">
    <source>
        <dbReference type="Google" id="ProtNLM"/>
    </source>
</evidence>
<organism evidence="7 8">
    <name type="scientific">Aaosphaeria arxii CBS 175.79</name>
    <dbReference type="NCBI Taxonomy" id="1450172"/>
    <lineage>
        <taxon>Eukaryota</taxon>
        <taxon>Fungi</taxon>
        <taxon>Dikarya</taxon>
        <taxon>Ascomycota</taxon>
        <taxon>Pezizomycotina</taxon>
        <taxon>Dothideomycetes</taxon>
        <taxon>Pleosporomycetidae</taxon>
        <taxon>Pleosporales</taxon>
        <taxon>Pleosporales incertae sedis</taxon>
        <taxon>Aaosphaeria</taxon>
    </lineage>
</organism>
<dbReference type="InterPro" id="IPR008984">
    <property type="entry name" value="SMAD_FHA_dom_sf"/>
</dbReference>
<feature type="region of interest" description="Disordered" evidence="4">
    <location>
        <begin position="753"/>
        <end position="813"/>
    </location>
</feature>
<keyword evidence="1 3" id="KW-0238">DNA-binding</keyword>
<feature type="DNA-binding region" description="Fork-head" evidence="3">
    <location>
        <begin position="817"/>
        <end position="905"/>
    </location>
</feature>
<feature type="region of interest" description="Disordered" evidence="4">
    <location>
        <begin position="466"/>
        <end position="739"/>
    </location>
</feature>
<dbReference type="InterPro" id="IPR030456">
    <property type="entry name" value="TF_fork_head_CS_2"/>
</dbReference>
<sequence length="1402" mass="151348">MRRQGKAHELGPLKFESSRDLPRPQSQTQLDLLDSLDFVAGDADNFSFELFTLSLDEDSSAELQSEYVDELLSPDFDLHTLNTANLDEPSELNQYGMLSGTNVLSRAPLSTTDSNGSALQNGLPSATATRLNERYPSDLFPRAGMEVATAANAPAPDAVMSADTLPPFEGATEFPDAIPQSLPISTIPADLPPLDAPIALDQPMSDAFAASYVPDMTAMQMSDVPMNDYAVTPEDRLSAFARLRFSDGNYYMHTYQIILGRNVQLARKDMLRLKRAKERGDSGGDTSGRKRKRGHHRPRSVISNTGGIVNAAVAALPVEYQQRRQSVTENSHDSNSNHAADPNQADAVEQAPQDVLMEAFAPVPQQLEGHVPENPHDCPTVPIHPADINSMSTVQGPKGISRQHAKIAYNFDKRYFELEVLSRNGLYHEDRFYRAGDAVRLNHGDTIVIGAVDMTFTLPEVALTDEDRARQGPDSRPMSFSFENGQGELESDDMYDESASEGTSVNPRHIFYSLHPSDSDMDDMAEDEVDDEEDDEDDEDDEPLSPVPRHKKKKFIKKPAIKQKLKISLKNKPLPPQHSRKESKSFHKRKIIREPSPESPDEEPLAKRAKKKPKEVSEEPPKEKGKAPAKTANKIPIKEPPKASSPEKPEPQETPMSESPTLAKKPVLENAATADDTEQDGIITAEIARQHGLPDTLIGQVLEKRKGPGRPPKDGVMSKRQRAQLIKHHKEMEKAKAAGIDITTIPAPAVKPKIARARKDSTSNALEGDDDDIRESTERGENAANSTDKKPNKPSKPPRTPSPELKVEDYTEEQLQRPSANYVVLIHEAISSSATGQMNLQQIYNYIEKKYPWYKFKTTTSGWQSSVRHNLGQHDAFVKGDKEGKGYNWKINPEVSIEKERRKRQVSPQASHVPRQGYYPPPNGYPAYGQPGAPPYYPGLPQGIPNPGPRPPPSVESVQPRLPPSLARNAASATAPASQAAPNPSPYSSPWAGGNPAGSPAAQAPPRPYPQHPNAQATPGGGPPAAPNASGQYGVLMPTNGPYSASPYGNQYASTGASPYANAANRTYSPYAAAASSSATPQAASAPSQYPNSTASAHSAIPQPPPANTHVGPHPSGRYPISTDLAVITQLEAFRTHYLEKTTLDRRLEEVKVDNAIRAVVNPGIATGVTDEEQRLVIVLQNFLSQIGIKQLPRAETQEPKKDVAIKQEETNGRHPSEPQIQANTTNEVKSQPPPPPATTTASTAAAIAASDAAVAASGQPQQSSSHTSSQPPQEAVANTTTKSESQSSPWPPATSVNSTAENQPNASSAAPATGSTVNGTNVAVPSPVSTHTARPSVEPLTPVPGSPAVPGGSLVKQALTQFNEQTDNKVSAPQPTTDDTKAGAPENSIAEAGHDDTPKQE</sequence>
<feature type="compositionally biased region" description="Pro residues" evidence="4">
    <location>
        <begin position="932"/>
        <end position="954"/>
    </location>
</feature>
<dbReference type="InterPro" id="IPR036388">
    <property type="entry name" value="WH-like_DNA-bd_sf"/>
</dbReference>
<dbReference type="PROSITE" id="PS50039">
    <property type="entry name" value="FORK_HEAD_3"/>
    <property type="match status" value="1"/>
</dbReference>
<dbReference type="OrthoDB" id="5402974at2759"/>
<dbReference type="PRINTS" id="PR00053">
    <property type="entry name" value="FORKHEAD"/>
</dbReference>
<dbReference type="Pfam" id="PF00250">
    <property type="entry name" value="Forkhead"/>
    <property type="match status" value="1"/>
</dbReference>
<feature type="region of interest" description="Disordered" evidence="4">
    <location>
        <begin position="1208"/>
        <end position="1402"/>
    </location>
</feature>
<evidence type="ECO:0000256" key="3">
    <source>
        <dbReference type="PROSITE-ProRule" id="PRU00089"/>
    </source>
</evidence>
<evidence type="ECO:0000256" key="1">
    <source>
        <dbReference type="ARBA" id="ARBA00023125"/>
    </source>
</evidence>
<feature type="compositionally biased region" description="Basic and acidic residues" evidence="4">
    <location>
        <begin position="1208"/>
        <end position="1217"/>
    </location>
</feature>
<protein>
    <recommendedName>
        <fullName evidence="9">Fork-head domain-containing protein</fullName>
    </recommendedName>
</protein>
<dbReference type="GO" id="GO:0043565">
    <property type="term" value="F:sequence-specific DNA binding"/>
    <property type="evidence" value="ECO:0007669"/>
    <property type="project" value="InterPro"/>
</dbReference>
<feature type="compositionally biased region" description="Polar residues" evidence="4">
    <location>
        <begin position="1219"/>
        <end position="1230"/>
    </location>
</feature>
<gene>
    <name evidence="7" type="ORF">BU24DRAFT_454556</name>
</gene>
<dbReference type="InterPro" id="IPR045178">
    <property type="entry name" value="Fhl1/FHA1"/>
</dbReference>
<comment type="subcellular location">
    <subcellularLocation>
        <location evidence="3">Nucleus</location>
    </subcellularLocation>
</comment>
<dbReference type="Gene3D" id="2.60.200.20">
    <property type="match status" value="1"/>
</dbReference>
<feature type="compositionally biased region" description="Low complexity" evidence="4">
    <location>
        <begin position="964"/>
        <end position="992"/>
    </location>
</feature>